<keyword evidence="3" id="KW-1185">Reference proteome</keyword>
<reference evidence="3" key="1">
    <citation type="submission" date="2015-09" db="EMBL/GenBank/DDBJ databases">
        <authorList>
            <consortium name="Pathogen Informatics"/>
        </authorList>
    </citation>
    <scope>NUCLEOTIDE SEQUENCE [LARGE SCALE GENOMIC DNA]</scope>
    <source>
        <strain evidence="3">Lake Konstanz</strain>
    </source>
</reference>
<sequence length="220" mass="24523">MPKSRSRLYQHKSGFAFAPSYGLTAVLPLTLHWVALFAVPLYDALSMNKEIHDAMLLLPPDSYHMTLRGLTRDLLPSVEIQTLKALDDAYLRIFEGSRAQIHVKPEHPYAAGIALLVLEPHDALHNLLAAAQSATCTVADLEPAEQEYHLSIGYFITQDRAAQVRAQDIVLHTVKQILSAHRQSVGSSPLLELLPPRVCWYDSMKRFPLMFPEGVPAPPN</sequence>
<feature type="transmembrane region" description="Helical" evidence="1">
    <location>
        <begin position="21"/>
        <end position="42"/>
    </location>
</feature>
<evidence type="ECO:0000313" key="2">
    <source>
        <dbReference type="EMBL" id="CUI15552.1"/>
    </source>
</evidence>
<dbReference type="InterPro" id="IPR009097">
    <property type="entry name" value="Cyclic_Pdiesterase"/>
</dbReference>
<organism evidence="2 3">
    <name type="scientific">Bodo saltans</name>
    <name type="common">Flagellated protozoan</name>
    <dbReference type="NCBI Taxonomy" id="75058"/>
    <lineage>
        <taxon>Eukaryota</taxon>
        <taxon>Discoba</taxon>
        <taxon>Euglenozoa</taxon>
        <taxon>Kinetoplastea</taxon>
        <taxon>Metakinetoplastina</taxon>
        <taxon>Eubodonida</taxon>
        <taxon>Bodonidae</taxon>
        <taxon>Bodo</taxon>
    </lineage>
</organism>
<dbReference type="SUPFAM" id="SSF55144">
    <property type="entry name" value="LigT-like"/>
    <property type="match status" value="1"/>
</dbReference>
<gene>
    <name evidence="2" type="ORF">BSAL_48370</name>
</gene>
<dbReference type="VEuPathDB" id="TriTrypDB:BSAL_48370"/>
<dbReference type="Proteomes" id="UP000051952">
    <property type="component" value="Unassembled WGS sequence"/>
</dbReference>
<dbReference type="AlphaFoldDB" id="A0A0S4KKM1"/>
<dbReference type="OMA" id="PQEWHIT"/>
<keyword evidence="1" id="KW-1133">Transmembrane helix</keyword>
<dbReference type="EMBL" id="CYKH01002252">
    <property type="protein sequence ID" value="CUI15552.1"/>
    <property type="molecule type" value="Genomic_DNA"/>
</dbReference>
<accession>A0A0S4KKM1</accession>
<protein>
    <submittedName>
        <fullName evidence="2">Membrane-associated protein, putative</fullName>
    </submittedName>
</protein>
<keyword evidence="1" id="KW-0812">Transmembrane</keyword>
<evidence type="ECO:0000313" key="3">
    <source>
        <dbReference type="Proteomes" id="UP000051952"/>
    </source>
</evidence>
<dbReference type="Gene3D" id="3.90.1140.10">
    <property type="entry name" value="Cyclic phosphodiesterase"/>
    <property type="match status" value="1"/>
</dbReference>
<name>A0A0S4KKM1_BODSA</name>
<keyword evidence="1" id="KW-0472">Membrane</keyword>
<proteinExistence type="predicted"/>
<evidence type="ECO:0000256" key="1">
    <source>
        <dbReference type="SAM" id="Phobius"/>
    </source>
</evidence>
<dbReference type="OrthoDB" id="10627807at2759"/>